<proteinExistence type="predicted"/>
<evidence type="ECO:0000313" key="2">
    <source>
        <dbReference type="Proteomes" id="UP001062846"/>
    </source>
</evidence>
<gene>
    <name evidence="1" type="ORF">RHMOL_Rhmol12G0008100</name>
</gene>
<evidence type="ECO:0000313" key="1">
    <source>
        <dbReference type="EMBL" id="KAI8526591.1"/>
    </source>
</evidence>
<sequence length="190" mass="21824">MFNLKMVVHGPSIEDRHGFEMESTDKSYYVGSSICKIKGSSKATSFWRPFDQFHMDSSSSTSTNADSFPRYAVKLCGCNDQAVIRVTNSEPNRGRIYYSCPNNRKCEMWEWCRPINRRQNRGQSVTTQRRAFYEDETQNPTLRVQNARIGDDNVMAAKIQVLEGQQANMKMMIVCLFTVVLCLLCFSVLK</sequence>
<dbReference type="EMBL" id="CM046399">
    <property type="protein sequence ID" value="KAI8526591.1"/>
    <property type="molecule type" value="Genomic_DNA"/>
</dbReference>
<keyword evidence="2" id="KW-1185">Reference proteome</keyword>
<name>A0ACC0LDI2_RHOML</name>
<accession>A0ACC0LDI2</accession>
<comment type="caution">
    <text evidence="1">The sequence shown here is derived from an EMBL/GenBank/DDBJ whole genome shotgun (WGS) entry which is preliminary data.</text>
</comment>
<protein>
    <submittedName>
        <fullName evidence="1">Uncharacterized protein</fullName>
    </submittedName>
</protein>
<reference evidence="1" key="1">
    <citation type="submission" date="2022-02" db="EMBL/GenBank/DDBJ databases">
        <title>Plant Genome Project.</title>
        <authorList>
            <person name="Zhang R.-G."/>
        </authorList>
    </citation>
    <scope>NUCLEOTIDE SEQUENCE</scope>
    <source>
        <strain evidence="1">AT1</strain>
    </source>
</reference>
<dbReference type="Proteomes" id="UP001062846">
    <property type="component" value="Chromosome 12"/>
</dbReference>
<organism evidence="1 2">
    <name type="scientific">Rhododendron molle</name>
    <name type="common">Chinese azalea</name>
    <name type="synonym">Azalea mollis</name>
    <dbReference type="NCBI Taxonomy" id="49168"/>
    <lineage>
        <taxon>Eukaryota</taxon>
        <taxon>Viridiplantae</taxon>
        <taxon>Streptophyta</taxon>
        <taxon>Embryophyta</taxon>
        <taxon>Tracheophyta</taxon>
        <taxon>Spermatophyta</taxon>
        <taxon>Magnoliopsida</taxon>
        <taxon>eudicotyledons</taxon>
        <taxon>Gunneridae</taxon>
        <taxon>Pentapetalae</taxon>
        <taxon>asterids</taxon>
        <taxon>Ericales</taxon>
        <taxon>Ericaceae</taxon>
        <taxon>Ericoideae</taxon>
        <taxon>Rhodoreae</taxon>
        <taxon>Rhododendron</taxon>
    </lineage>
</organism>